<protein>
    <submittedName>
        <fullName evidence="1">Uncharacterized protein</fullName>
    </submittedName>
</protein>
<dbReference type="Proteomes" id="UP000044026">
    <property type="component" value="Unassembled WGS sequence"/>
</dbReference>
<gene>
    <name evidence="1" type="ORF">CCAN12_810158</name>
</gene>
<accession>A0A0B7HV12</accession>
<proteinExistence type="predicted"/>
<evidence type="ECO:0000313" key="1">
    <source>
        <dbReference type="EMBL" id="CEN41707.1"/>
    </source>
</evidence>
<reference evidence="1 2" key="1">
    <citation type="submission" date="2015-01" db="EMBL/GenBank/DDBJ databases">
        <authorList>
            <person name="Xiang T."/>
            <person name="Song Y."/>
            <person name="Huang L."/>
            <person name="Wang B."/>
            <person name="Wu P."/>
        </authorList>
    </citation>
    <scope>NUCLEOTIDE SEQUENCE [LARGE SCALE GENOMIC DNA]</scope>
    <source>
        <strain evidence="1 2">Cc12</strain>
    </source>
</reference>
<evidence type="ECO:0000313" key="2">
    <source>
        <dbReference type="Proteomes" id="UP000044026"/>
    </source>
</evidence>
<dbReference type="AlphaFoldDB" id="A0A0B7HV12"/>
<name>A0A0B7HV12_9FLAO</name>
<sequence>MTAVRTEAPQKSTLNRMMVSAEDSDFRKLSVLWTVFGQQPDENQTKTKYVESL</sequence>
<dbReference type="EMBL" id="CDOE01000080">
    <property type="protein sequence ID" value="CEN41707.1"/>
    <property type="molecule type" value="Genomic_DNA"/>
</dbReference>
<organism evidence="1 2">
    <name type="scientific">Capnocytophaga canimorsus</name>
    <dbReference type="NCBI Taxonomy" id="28188"/>
    <lineage>
        <taxon>Bacteria</taxon>
        <taxon>Pseudomonadati</taxon>
        <taxon>Bacteroidota</taxon>
        <taxon>Flavobacteriia</taxon>
        <taxon>Flavobacteriales</taxon>
        <taxon>Flavobacteriaceae</taxon>
        <taxon>Capnocytophaga</taxon>
    </lineage>
</organism>